<sequence>MMKFSTIAAALSVAVAVPAAAQTADPVRIIVAIADLDLGNVADQSRLDARVDQAISRACRTGGRDMASRRLEDACRADLSASFSPRIELAIAQARTERLASLTLDNRG</sequence>
<dbReference type="Proteomes" id="UP000460626">
    <property type="component" value="Unassembled WGS sequence"/>
</dbReference>
<comment type="caution">
    <text evidence="2">The sequence shown here is derived from an EMBL/GenBank/DDBJ whole genome shotgun (WGS) entry which is preliminary data.</text>
</comment>
<dbReference type="EMBL" id="WTYH01000001">
    <property type="protein sequence ID" value="MXO93148.1"/>
    <property type="molecule type" value="Genomic_DNA"/>
</dbReference>
<dbReference type="AlphaFoldDB" id="A0A844ZZK3"/>
<feature type="signal peptide" evidence="1">
    <location>
        <begin position="1"/>
        <end position="21"/>
    </location>
</feature>
<accession>A0A844ZZK3</accession>
<gene>
    <name evidence="2" type="ORF">GRI62_05945</name>
</gene>
<evidence type="ECO:0000256" key="1">
    <source>
        <dbReference type="SAM" id="SignalP"/>
    </source>
</evidence>
<dbReference type="NCBIfam" id="TIGR04433">
    <property type="entry name" value="UrcA_uranyl"/>
    <property type="match status" value="1"/>
</dbReference>
<dbReference type="RefSeq" id="WP_131452452.1">
    <property type="nucleotide sequence ID" value="NZ_BMJK01000001.1"/>
</dbReference>
<evidence type="ECO:0000313" key="3">
    <source>
        <dbReference type="Proteomes" id="UP000460626"/>
    </source>
</evidence>
<evidence type="ECO:0000313" key="2">
    <source>
        <dbReference type="EMBL" id="MXO93148.1"/>
    </source>
</evidence>
<keyword evidence="3" id="KW-1185">Reference proteome</keyword>
<proteinExistence type="predicted"/>
<keyword evidence="1" id="KW-0732">Signal</keyword>
<feature type="chain" id="PRO_5032715986" evidence="1">
    <location>
        <begin position="22"/>
        <end position="108"/>
    </location>
</feature>
<organism evidence="2 3">
    <name type="scientific">Aurantiacibacter arachoides</name>
    <dbReference type="NCBI Taxonomy" id="1850444"/>
    <lineage>
        <taxon>Bacteria</taxon>
        <taxon>Pseudomonadati</taxon>
        <taxon>Pseudomonadota</taxon>
        <taxon>Alphaproteobacteria</taxon>
        <taxon>Sphingomonadales</taxon>
        <taxon>Erythrobacteraceae</taxon>
        <taxon>Aurantiacibacter</taxon>
    </lineage>
</organism>
<protein>
    <submittedName>
        <fullName evidence="2">UrcA family protein</fullName>
    </submittedName>
</protein>
<reference evidence="2 3" key="1">
    <citation type="submission" date="2019-12" db="EMBL/GenBank/DDBJ databases">
        <title>Genomic-based taxomic classification of the family Erythrobacteraceae.</title>
        <authorList>
            <person name="Xu L."/>
        </authorList>
    </citation>
    <scope>NUCLEOTIDE SEQUENCE [LARGE SCALE GENOMIC DNA]</scope>
    <source>
        <strain evidence="2 3">RC4-10-4</strain>
    </source>
</reference>
<name>A0A844ZZK3_9SPHN</name>
<dbReference type="OrthoDB" id="7410800at2"/>
<dbReference type="InterPro" id="IPR030972">
    <property type="entry name" value="UrcA_uranyl"/>
</dbReference>